<accession>A0A4S8QWW5</accession>
<evidence type="ECO:0000256" key="3">
    <source>
        <dbReference type="ARBA" id="ARBA00023212"/>
    </source>
</evidence>
<protein>
    <recommendedName>
        <fullName evidence="5">Dynactin subunit 5</fullName>
    </recommendedName>
</protein>
<dbReference type="Pfam" id="PF21711">
    <property type="entry name" value="DCTN5"/>
    <property type="match status" value="1"/>
</dbReference>
<comment type="subcellular location">
    <subcellularLocation>
        <location evidence="1">Cytoplasm</location>
        <location evidence="1">Cytoskeleton</location>
    </subcellularLocation>
</comment>
<keyword evidence="8" id="KW-1185">Reference proteome</keyword>
<comment type="similarity">
    <text evidence="4">Belongs to the dynactin subunits 5/6 family. Dynactin subunit 5 subfamily.</text>
</comment>
<dbReference type="GO" id="GO:0005869">
    <property type="term" value="C:dynactin complex"/>
    <property type="evidence" value="ECO:0007669"/>
    <property type="project" value="TreeGrafter"/>
</dbReference>
<dbReference type="AlphaFoldDB" id="A0A4S8QWW5"/>
<comment type="caution">
    <text evidence="7">The sequence shown here is derived from an EMBL/GenBank/DDBJ whole genome shotgun (WGS) entry which is preliminary data.</text>
</comment>
<evidence type="ECO:0000256" key="6">
    <source>
        <dbReference type="SAM" id="MobiDB-lite"/>
    </source>
</evidence>
<dbReference type="SUPFAM" id="SSF51161">
    <property type="entry name" value="Trimeric LpxA-like enzymes"/>
    <property type="match status" value="1"/>
</dbReference>
<evidence type="ECO:0000313" key="7">
    <source>
        <dbReference type="EMBL" id="THV49460.1"/>
    </source>
</evidence>
<evidence type="ECO:0000256" key="4">
    <source>
        <dbReference type="ARBA" id="ARBA00034706"/>
    </source>
</evidence>
<evidence type="ECO:0000313" key="8">
    <source>
        <dbReference type="Proteomes" id="UP000308671"/>
    </source>
</evidence>
<evidence type="ECO:0000256" key="1">
    <source>
        <dbReference type="ARBA" id="ARBA00004245"/>
    </source>
</evidence>
<dbReference type="EMBL" id="PQXL01000194">
    <property type="protein sequence ID" value="THV49460.1"/>
    <property type="molecule type" value="Genomic_DNA"/>
</dbReference>
<evidence type="ECO:0000256" key="2">
    <source>
        <dbReference type="ARBA" id="ARBA00022490"/>
    </source>
</evidence>
<feature type="region of interest" description="Disordered" evidence="6">
    <location>
        <begin position="248"/>
        <end position="270"/>
    </location>
</feature>
<dbReference type="CDD" id="cd03359">
    <property type="entry name" value="LbH_Dynactin_5"/>
    <property type="match status" value="1"/>
</dbReference>
<evidence type="ECO:0000256" key="5">
    <source>
        <dbReference type="ARBA" id="ARBA00034865"/>
    </source>
</evidence>
<feature type="region of interest" description="Disordered" evidence="6">
    <location>
        <begin position="1"/>
        <end position="35"/>
    </location>
</feature>
<dbReference type="OrthoDB" id="5296720at2759"/>
<dbReference type="Gene3D" id="2.160.10.10">
    <property type="entry name" value="Hexapeptide repeat proteins"/>
    <property type="match status" value="1"/>
</dbReference>
<sequence length="676" mass="75409">MASDLPPSNPNGLEDLTMDKNSTEVPSLQPQTNQSGDTLISHVTPHTIPGAVTKQGPTIEDLPNELLVNIFSHLDIEPPSYSHTTLHDEPTLEVTSSEIQDLKNCSLISKRWRQATLGLLFKHTRYILKYSEDDYRPILNDLTGPFRQFIRKGSFADIVSSFTLVVREKTISNCHDGRPRLCEFDGFWKRLFNTIDPSTVLIAAPVEALASLTSSTINDVDSWVFDIDCHYLRLQRPESKEVVLTEIEDLPEESDPTRSDPSVPRTSQNSDYYFDDRLHYICPAGRVSAKSSEFFQIRSWTSLLLNEGSNLKAFKTDLWWELETPSILRSLVGTQSGTLPLINPGIRSMRYIAIFPITAQFECLAQGLPRLDHLYCQLVPRNDALEDEELMKKIDVEDLWMERNNCYAQLMREMFNNPPEGNYRYLKTFESGDAADTDAWHMAVEFVKRAGGGWKITGDGVFERDTGIEESSSDAPNASPFPDQLYRWAWNGLTNVPVSPDTGNKVSRRSQIIGTTNIILGGKTVIQAEVIIRGDLLRTLPPSTQGEKAGNAVAVAIGRYCFFSRGCELRPPGKIYRGTFSYFPLKIGDHVFVGPGSIIEAAMLGNHVNIGANVVVGKFVIVKDFVKILEGTVVPPNMVIPSFSVVGGCPGRVVGEVAEGEIEGMDLREIYRAVRN</sequence>
<keyword evidence="2" id="KW-0963">Cytoplasm</keyword>
<organism evidence="7 8">
    <name type="scientific">Botrytis galanthina</name>
    <dbReference type="NCBI Taxonomy" id="278940"/>
    <lineage>
        <taxon>Eukaryota</taxon>
        <taxon>Fungi</taxon>
        <taxon>Dikarya</taxon>
        <taxon>Ascomycota</taxon>
        <taxon>Pezizomycotina</taxon>
        <taxon>Leotiomycetes</taxon>
        <taxon>Helotiales</taxon>
        <taxon>Sclerotiniaceae</taxon>
        <taxon>Botrytis</taxon>
    </lineage>
</organism>
<dbReference type="Proteomes" id="UP000308671">
    <property type="component" value="Unassembled WGS sequence"/>
</dbReference>
<dbReference type="InterPro" id="IPR047125">
    <property type="entry name" value="DCTN5"/>
</dbReference>
<reference evidence="7 8" key="1">
    <citation type="submission" date="2017-12" db="EMBL/GenBank/DDBJ databases">
        <title>Comparative genomics of Botrytis spp.</title>
        <authorList>
            <person name="Valero-Jimenez C.A."/>
            <person name="Tapia P."/>
            <person name="Veloso J."/>
            <person name="Silva-Moreno E."/>
            <person name="Staats M."/>
            <person name="Valdes J.H."/>
            <person name="Van Kan J.A.L."/>
        </authorList>
    </citation>
    <scope>NUCLEOTIDE SEQUENCE [LARGE SCALE GENOMIC DNA]</scope>
    <source>
        <strain evidence="7 8">MUCL435</strain>
    </source>
</reference>
<proteinExistence type="inferred from homology"/>
<name>A0A4S8QWW5_9HELO</name>
<dbReference type="PANTHER" id="PTHR46126:SF1">
    <property type="entry name" value="DYNACTIN SUBUNIT 5"/>
    <property type="match status" value="1"/>
</dbReference>
<dbReference type="Gene3D" id="1.20.1280.50">
    <property type="match status" value="1"/>
</dbReference>
<feature type="compositionally biased region" description="Polar residues" evidence="6">
    <location>
        <begin position="23"/>
        <end position="35"/>
    </location>
</feature>
<dbReference type="InterPro" id="IPR011004">
    <property type="entry name" value="Trimer_LpxA-like_sf"/>
</dbReference>
<dbReference type="PANTHER" id="PTHR46126">
    <property type="entry name" value="DYNACTIN SUBUNIT 5"/>
    <property type="match status" value="1"/>
</dbReference>
<keyword evidence="3" id="KW-0206">Cytoskeleton</keyword>
<gene>
    <name evidence="7" type="ORF">BGAL_0194g00190</name>
</gene>